<keyword evidence="2" id="KW-1185">Reference proteome</keyword>
<dbReference type="EMBL" id="JAEHOE010000086">
    <property type="protein sequence ID" value="KAG2488255.1"/>
    <property type="molecule type" value="Genomic_DNA"/>
</dbReference>
<reference evidence="1" key="1">
    <citation type="journal article" date="2020" name="bioRxiv">
        <title>Comparative genomics of Chlamydomonas.</title>
        <authorList>
            <person name="Craig R.J."/>
            <person name="Hasan A.R."/>
            <person name="Ness R.W."/>
            <person name="Keightley P.D."/>
        </authorList>
    </citation>
    <scope>NUCLEOTIDE SEQUENCE</scope>
    <source>
        <strain evidence="1">CCAP 11/70</strain>
    </source>
</reference>
<organism evidence="1 2">
    <name type="scientific">Edaphochlamys debaryana</name>
    <dbReference type="NCBI Taxonomy" id="47281"/>
    <lineage>
        <taxon>Eukaryota</taxon>
        <taxon>Viridiplantae</taxon>
        <taxon>Chlorophyta</taxon>
        <taxon>core chlorophytes</taxon>
        <taxon>Chlorophyceae</taxon>
        <taxon>CS clade</taxon>
        <taxon>Chlamydomonadales</taxon>
        <taxon>Chlamydomonadales incertae sedis</taxon>
        <taxon>Edaphochlamys</taxon>
    </lineage>
</organism>
<accession>A0A835XWR4</accession>
<comment type="caution">
    <text evidence="1">The sequence shown here is derived from an EMBL/GenBank/DDBJ whole genome shotgun (WGS) entry which is preliminary data.</text>
</comment>
<dbReference type="AlphaFoldDB" id="A0A835XWR4"/>
<name>A0A835XWR4_9CHLO</name>
<proteinExistence type="predicted"/>
<feature type="non-terminal residue" evidence="1">
    <location>
        <position position="82"/>
    </location>
</feature>
<sequence length="82" mass="9272">MEEDAPAADQGFDLEAYIANYTGHARLDRLLFVAERSAGKPLELEALRMAHDDLKKSDCLHRYPEVVQRIDGRLGPSYALDR</sequence>
<evidence type="ECO:0000313" key="2">
    <source>
        <dbReference type="Proteomes" id="UP000612055"/>
    </source>
</evidence>
<evidence type="ECO:0000313" key="1">
    <source>
        <dbReference type="EMBL" id="KAG2488255.1"/>
    </source>
</evidence>
<dbReference type="Proteomes" id="UP000612055">
    <property type="component" value="Unassembled WGS sequence"/>
</dbReference>
<dbReference type="OrthoDB" id="422427at2759"/>
<gene>
    <name evidence="1" type="ORF">HYH03_013245</name>
</gene>
<protein>
    <submittedName>
        <fullName evidence="1">Uncharacterized protein</fullName>
    </submittedName>
</protein>
<dbReference type="Gene3D" id="1.25.40.570">
    <property type="match status" value="1"/>
</dbReference>